<name>T1DRA5_9PORP</name>
<evidence type="ECO:0000313" key="2">
    <source>
        <dbReference type="Proteomes" id="UP000018031"/>
    </source>
</evidence>
<accession>T1DRA5</accession>
<protein>
    <submittedName>
        <fullName evidence="1">Uncharacterized protein</fullName>
    </submittedName>
</protein>
<gene>
    <name evidence="1" type="ORF">PORCRE_460</name>
</gene>
<dbReference type="Proteomes" id="UP000018031">
    <property type="component" value="Unassembled WGS sequence"/>
</dbReference>
<proteinExistence type="predicted"/>
<organism evidence="1 2">
    <name type="scientific">Porphyromonas crevioricanis JCM 15906</name>
    <dbReference type="NCBI Taxonomy" id="1305617"/>
    <lineage>
        <taxon>Bacteria</taxon>
        <taxon>Pseudomonadati</taxon>
        <taxon>Bacteroidota</taxon>
        <taxon>Bacteroidia</taxon>
        <taxon>Bacteroidales</taxon>
        <taxon>Porphyromonadaceae</taxon>
        <taxon>Porphyromonas</taxon>
    </lineage>
</organism>
<reference evidence="1 2" key="2">
    <citation type="journal article" date="2013" name="Genome Announc.">
        <title>Draft Genome Sequences of Porphyromonas crevioricanis JCM 15906T and Porphyromonas cansulci JCM 13913T Isolated from a Canine Oral Cavity.</title>
        <authorList>
            <person name="Sakamoto M."/>
            <person name="Tanaka N."/>
            <person name="Shiwa Y."/>
            <person name="Yoshikawa H."/>
            <person name="Ohkuma M."/>
        </authorList>
    </citation>
    <scope>NUCLEOTIDE SEQUENCE [LARGE SCALE GENOMIC DNA]</scope>
    <source>
        <strain evidence="1 2">JCM 15906</strain>
    </source>
</reference>
<evidence type="ECO:0000313" key="1">
    <source>
        <dbReference type="EMBL" id="GAD04764.1"/>
    </source>
</evidence>
<reference evidence="2" key="1">
    <citation type="journal article" date="2013" name="Genome">
        <title>Draft Genome Sequences of Porphyromonas crevioricanis JCM 15906T and Porphyromonas cansulci JCM 13913T Isolated from a Canine Oral Cavity.</title>
        <authorList>
            <person name="Sakamoto M."/>
            <person name="Tanaka N."/>
            <person name="Shiwa Y."/>
            <person name="Yoshikawa H."/>
            <person name="Ohkuma M."/>
        </authorList>
    </citation>
    <scope>NUCLEOTIDE SEQUENCE [LARGE SCALE GENOMIC DNA]</scope>
    <source>
        <strain evidence="2">JCM 15906</strain>
    </source>
</reference>
<comment type="caution">
    <text evidence="1">The sequence shown here is derived from an EMBL/GenBank/DDBJ whole genome shotgun (WGS) entry which is preliminary data.</text>
</comment>
<dbReference type="AlphaFoldDB" id="T1DRA5"/>
<dbReference type="EMBL" id="BAOU01000011">
    <property type="protein sequence ID" value="GAD04764.1"/>
    <property type="molecule type" value="Genomic_DNA"/>
</dbReference>
<sequence>MRGLSSPSQKDKQTTRGYRQIYFGGTLSFLKIHTIGLKRIPRGVFLFAKTNTFCKNTVADKTTKKKRKETVAD</sequence>